<evidence type="ECO:0000313" key="2">
    <source>
        <dbReference type="EnsemblMetazoa" id="PPA42684.1"/>
    </source>
</evidence>
<accession>A0A2A6BVK2</accession>
<keyword evidence="3" id="KW-1185">Reference proteome</keyword>
<reference evidence="2" key="2">
    <citation type="submission" date="2022-06" db="UniProtKB">
        <authorList>
            <consortium name="EnsemblMetazoa"/>
        </authorList>
    </citation>
    <scope>IDENTIFICATION</scope>
    <source>
        <strain evidence="2">PS312</strain>
    </source>
</reference>
<evidence type="ECO:0000256" key="1">
    <source>
        <dbReference type="SAM" id="MobiDB-lite"/>
    </source>
</evidence>
<gene>
    <name evidence="2" type="primary">WBGene00281053</name>
</gene>
<protein>
    <submittedName>
        <fullName evidence="2">Uncharacterized protein</fullName>
    </submittedName>
</protein>
<dbReference type="Proteomes" id="UP000005239">
    <property type="component" value="Unassembled WGS sequence"/>
</dbReference>
<proteinExistence type="predicted"/>
<accession>A0A8R1Z0S4</accession>
<reference evidence="3" key="1">
    <citation type="journal article" date="2008" name="Nat. Genet.">
        <title>The Pristionchus pacificus genome provides a unique perspective on nematode lifestyle and parasitism.</title>
        <authorList>
            <person name="Dieterich C."/>
            <person name="Clifton S.W."/>
            <person name="Schuster L.N."/>
            <person name="Chinwalla A."/>
            <person name="Delehaunty K."/>
            <person name="Dinkelacker I."/>
            <person name="Fulton L."/>
            <person name="Fulton R."/>
            <person name="Godfrey J."/>
            <person name="Minx P."/>
            <person name="Mitreva M."/>
            <person name="Roeseler W."/>
            <person name="Tian H."/>
            <person name="Witte H."/>
            <person name="Yang S.P."/>
            <person name="Wilson R.K."/>
            <person name="Sommer R.J."/>
        </authorList>
    </citation>
    <scope>NUCLEOTIDE SEQUENCE [LARGE SCALE GENOMIC DNA]</scope>
    <source>
        <strain evidence="3">PS312</strain>
    </source>
</reference>
<sequence>SEVSTRFRRFQPSGDDSENYEIIKCHYEGWTGGQEESVPSGKWREENDQPRKILSSRSEGVSEYSPGWFPPENNPARPAPTGPKRPHAFLWLSRAKSDGAGTAQNINSLKLSDSRFLRVLITMVIFIFHVEPPLAPDDIRNPLVEPNRSIKLENCDIDVTSSGANGGSTWKMNITIVISTLKNLESETVPTPSDFARLYRKRPHIKFLYVRATKRHGAGRGRPGRIVFRGEPYCRNVRMKEQFSSRNSLHNSVVTYSTSSYRPAGDRSQDASAFFNGMAVTFTYREPMFVPQEALRHSWPTDTADSGNCRC</sequence>
<organism evidence="2 3">
    <name type="scientific">Pristionchus pacificus</name>
    <name type="common">Parasitic nematode worm</name>
    <dbReference type="NCBI Taxonomy" id="54126"/>
    <lineage>
        <taxon>Eukaryota</taxon>
        <taxon>Metazoa</taxon>
        <taxon>Ecdysozoa</taxon>
        <taxon>Nematoda</taxon>
        <taxon>Chromadorea</taxon>
        <taxon>Rhabditida</taxon>
        <taxon>Rhabditina</taxon>
        <taxon>Diplogasteromorpha</taxon>
        <taxon>Diplogasteroidea</taxon>
        <taxon>Neodiplogasteridae</taxon>
        <taxon>Pristionchus</taxon>
    </lineage>
</organism>
<evidence type="ECO:0000313" key="3">
    <source>
        <dbReference type="Proteomes" id="UP000005239"/>
    </source>
</evidence>
<feature type="region of interest" description="Disordered" evidence="1">
    <location>
        <begin position="31"/>
        <end position="85"/>
    </location>
</feature>
<dbReference type="AlphaFoldDB" id="A0A2A6BVK2"/>
<feature type="compositionally biased region" description="Pro residues" evidence="1">
    <location>
        <begin position="68"/>
        <end position="83"/>
    </location>
</feature>
<feature type="compositionally biased region" description="Basic and acidic residues" evidence="1">
    <location>
        <begin position="42"/>
        <end position="51"/>
    </location>
</feature>
<name>A0A2A6BVK2_PRIPA</name>
<dbReference type="EnsemblMetazoa" id="PPA42684.1">
    <property type="protein sequence ID" value="PPA42684.1"/>
    <property type="gene ID" value="WBGene00281053"/>
</dbReference>